<proteinExistence type="predicted"/>
<dbReference type="EMBL" id="BK015959">
    <property type="protein sequence ID" value="DAF87103.1"/>
    <property type="molecule type" value="Genomic_DNA"/>
</dbReference>
<name>A0A8S5TY53_9VIRU</name>
<reference evidence="1" key="1">
    <citation type="journal article" date="2021" name="Proc. Natl. Acad. Sci. U.S.A.">
        <title>A Catalog of Tens of Thousands of Viruses from Human Metagenomes Reveals Hidden Associations with Chronic Diseases.</title>
        <authorList>
            <person name="Tisza M.J."/>
            <person name="Buck C.B."/>
        </authorList>
    </citation>
    <scope>NUCLEOTIDE SEQUENCE</scope>
    <source>
        <strain evidence="1">CtHEp8</strain>
    </source>
</reference>
<protein>
    <submittedName>
        <fullName evidence="1">Uncharacterized protein</fullName>
    </submittedName>
</protein>
<sequence length="39" mass="4593">MTKKLYRKPIYGGDGEEIGYYLVDNDGFVVEEHYYEDDA</sequence>
<accession>A0A8S5TY53</accession>
<organism evidence="1">
    <name type="scientific">Phage sp. ctHEp8</name>
    <dbReference type="NCBI Taxonomy" id="2825790"/>
    <lineage>
        <taxon>Viruses</taxon>
    </lineage>
</organism>
<evidence type="ECO:0000313" key="1">
    <source>
        <dbReference type="EMBL" id="DAF87103.1"/>
    </source>
</evidence>